<sequence length="235" mass="25818">MKLVSRAAYYFILLFLPGPMGFPCRRRHVLRNLLLTVGISPAAVAYEKDVTLVIERPGETMGLELTNARIGSRSVVTIQRILKPHPSLLPGMILNDYESTVQLQERLRAGPYPVQLVFRNLAAGGDALSDLGTPLVTAPDAWRLAQQTAGTVSVSSSTTTSPYEKTILQTTRECSIPSRRGDVLEIKYEARFQSLQGPIYDSSERRGTGRPLPDGPQIGGYAPGCRFGIVRYVSR</sequence>
<proteinExistence type="predicted"/>
<protein>
    <submittedName>
        <fullName evidence="2">Uncharacterized protein</fullName>
    </submittedName>
</protein>
<gene>
    <name evidence="2" type="ORF">FisN_7Lh294</name>
</gene>
<evidence type="ECO:0000256" key="1">
    <source>
        <dbReference type="SAM" id="MobiDB-lite"/>
    </source>
</evidence>
<evidence type="ECO:0000313" key="2">
    <source>
        <dbReference type="EMBL" id="GAX16568.1"/>
    </source>
</evidence>
<dbReference type="OrthoDB" id="77911at2759"/>
<dbReference type="InParanoid" id="A0A1Z5JS20"/>
<reference evidence="2 3" key="1">
    <citation type="journal article" date="2015" name="Plant Cell">
        <title>Oil accumulation by the oleaginous diatom Fistulifera solaris as revealed by the genome and transcriptome.</title>
        <authorList>
            <person name="Tanaka T."/>
            <person name="Maeda Y."/>
            <person name="Veluchamy A."/>
            <person name="Tanaka M."/>
            <person name="Abida H."/>
            <person name="Marechal E."/>
            <person name="Bowler C."/>
            <person name="Muto M."/>
            <person name="Sunaga Y."/>
            <person name="Tanaka M."/>
            <person name="Yoshino T."/>
            <person name="Taniguchi T."/>
            <person name="Fukuda Y."/>
            <person name="Nemoto M."/>
            <person name="Matsumoto M."/>
            <person name="Wong P.S."/>
            <person name="Aburatani S."/>
            <person name="Fujibuchi W."/>
        </authorList>
    </citation>
    <scope>NUCLEOTIDE SEQUENCE [LARGE SCALE GENOMIC DNA]</scope>
    <source>
        <strain evidence="2 3">JPCC DA0580</strain>
    </source>
</reference>
<dbReference type="EMBL" id="BDSP01000107">
    <property type="protein sequence ID" value="GAX16568.1"/>
    <property type="molecule type" value="Genomic_DNA"/>
</dbReference>
<dbReference type="AlphaFoldDB" id="A0A1Z5JS20"/>
<name>A0A1Z5JS20_FISSO</name>
<evidence type="ECO:0000313" key="3">
    <source>
        <dbReference type="Proteomes" id="UP000198406"/>
    </source>
</evidence>
<organism evidence="2 3">
    <name type="scientific">Fistulifera solaris</name>
    <name type="common">Oleaginous diatom</name>
    <dbReference type="NCBI Taxonomy" id="1519565"/>
    <lineage>
        <taxon>Eukaryota</taxon>
        <taxon>Sar</taxon>
        <taxon>Stramenopiles</taxon>
        <taxon>Ochrophyta</taxon>
        <taxon>Bacillariophyta</taxon>
        <taxon>Bacillariophyceae</taxon>
        <taxon>Bacillariophycidae</taxon>
        <taxon>Naviculales</taxon>
        <taxon>Naviculaceae</taxon>
        <taxon>Fistulifera</taxon>
    </lineage>
</organism>
<keyword evidence="3" id="KW-1185">Reference proteome</keyword>
<accession>A0A1Z5JS20</accession>
<dbReference type="Proteomes" id="UP000198406">
    <property type="component" value="Unassembled WGS sequence"/>
</dbReference>
<comment type="caution">
    <text evidence="2">The sequence shown here is derived from an EMBL/GenBank/DDBJ whole genome shotgun (WGS) entry which is preliminary data.</text>
</comment>
<feature type="region of interest" description="Disordered" evidence="1">
    <location>
        <begin position="199"/>
        <end position="219"/>
    </location>
</feature>